<dbReference type="Proteomes" id="UP000636960">
    <property type="component" value="Unassembled WGS sequence"/>
</dbReference>
<organism evidence="1 2">
    <name type="scientific">Paractinoplanes rishiriensis</name>
    <dbReference type="NCBI Taxonomy" id="1050105"/>
    <lineage>
        <taxon>Bacteria</taxon>
        <taxon>Bacillati</taxon>
        <taxon>Actinomycetota</taxon>
        <taxon>Actinomycetes</taxon>
        <taxon>Micromonosporales</taxon>
        <taxon>Micromonosporaceae</taxon>
        <taxon>Paractinoplanes</taxon>
    </lineage>
</organism>
<gene>
    <name evidence="1" type="ORF">Ari01nite_60090</name>
</gene>
<proteinExistence type="predicted"/>
<comment type="caution">
    <text evidence="1">The sequence shown here is derived from an EMBL/GenBank/DDBJ whole genome shotgun (WGS) entry which is preliminary data.</text>
</comment>
<accession>A0A919MXH3</accession>
<sequence length="162" mass="17073">MSHHVVPAGQEDHPALADPELRDLIDHPGPDALARVTVLTAELVAVHTGAGDHPPVAEALTTLRTGLATGAPPAPRPGLVTELETLVTELRDRLAASSTPAAERFLTQVNAVRAIAGALDPDPVKAAWNVCWLSGNAIARNFGDQLKLVVLDRCRDRAVRAS</sequence>
<reference evidence="1" key="1">
    <citation type="submission" date="2021-01" db="EMBL/GenBank/DDBJ databases">
        <title>Whole genome shotgun sequence of Actinoplanes rishiriensis NBRC 108556.</title>
        <authorList>
            <person name="Komaki H."/>
            <person name="Tamura T."/>
        </authorList>
    </citation>
    <scope>NUCLEOTIDE SEQUENCE</scope>
    <source>
        <strain evidence="1">NBRC 108556</strain>
    </source>
</reference>
<evidence type="ECO:0000313" key="2">
    <source>
        <dbReference type="Proteomes" id="UP000636960"/>
    </source>
</evidence>
<dbReference type="EMBL" id="BOMV01000063">
    <property type="protein sequence ID" value="GIE98544.1"/>
    <property type="molecule type" value="Genomic_DNA"/>
</dbReference>
<name>A0A919MXH3_9ACTN</name>
<evidence type="ECO:0000313" key="1">
    <source>
        <dbReference type="EMBL" id="GIE98544.1"/>
    </source>
</evidence>
<dbReference type="AlphaFoldDB" id="A0A919MXH3"/>
<keyword evidence="2" id="KW-1185">Reference proteome</keyword>
<protein>
    <submittedName>
        <fullName evidence="1">Uncharacterized protein</fullName>
    </submittedName>
</protein>
<dbReference type="RefSeq" id="WP_203785563.1">
    <property type="nucleotide sequence ID" value="NZ_BOMV01000063.1"/>
</dbReference>